<organism evidence="2 3">
    <name type="scientific">Araneus ventricosus</name>
    <name type="common">Orbweaver spider</name>
    <name type="synonym">Epeira ventricosa</name>
    <dbReference type="NCBI Taxonomy" id="182803"/>
    <lineage>
        <taxon>Eukaryota</taxon>
        <taxon>Metazoa</taxon>
        <taxon>Ecdysozoa</taxon>
        <taxon>Arthropoda</taxon>
        <taxon>Chelicerata</taxon>
        <taxon>Arachnida</taxon>
        <taxon>Araneae</taxon>
        <taxon>Araneomorphae</taxon>
        <taxon>Entelegynae</taxon>
        <taxon>Araneoidea</taxon>
        <taxon>Araneidae</taxon>
        <taxon>Araneus</taxon>
    </lineage>
</organism>
<feature type="region of interest" description="Disordered" evidence="1">
    <location>
        <begin position="1"/>
        <end position="22"/>
    </location>
</feature>
<keyword evidence="3" id="KW-1185">Reference proteome</keyword>
<reference evidence="2 3" key="1">
    <citation type="journal article" date="2019" name="Sci. Rep.">
        <title>Orb-weaving spider Araneus ventricosus genome elucidates the spidroin gene catalogue.</title>
        <authorList>
            <person name="Kono N."/>
            <person name="Nakamura H."/>
            <person name="Ohtoshi R."/>
            <person name="Moran D.A.P."/>
            <person name="Shinohara A."/>
            <person name="Yoshida Y."/>
            <person name="Fujiwara M."/>
            <person name="Mori M."/>
            <person name="Tomita M."/>
            <person name="Arakawa K."/>
        </authorList>
    </citation>
    <scope>NUCLEOTIDE SEQUENCE [LARGE SCALE GENOMIC DNA]</scope>
</reference>
<protein>
    <submittedName>
        <fullName evidence="2">Uncharacterized protein</fullName>
    </submittedName>
</protein>
<feature type="non-terminal residue" evidence="2">
    <location>
        <position position="75"/>
    </location>
</feature>
<evidence type="ECO:0000256" key="1">
    <source>
        <dbReference type="SAM" id="MobiDB-lite"/>
    </source>
</evidence>
<sequence>MVSSQLQDRNIADLRPDSSKDPWRNEAWRTLAFCLEWSMYPVSRKPRPHIQSSSRNTSPHIQSGSRVGLKATMPY</sequence>
<proteinExistence type="predicted"/>
<evidence type="ECO:0000313" key="3">
    <source>
        <dbReference type="Proteomes" id="UP000499080"/>
    </source>
</evidence>
<gene>
    <name evidence="2" type="ORF">AVEN_217424_1</name>
</gene>
<accession>A0A4Y2L991</accession>
<feature type="compositionally biased region" description="Basic and acidic residues" evidence="1">
    <location>
        <begin position="10"/>
        <end position="22"/>
    </location>
</feature>
<evidence type="ECO:0000313" key="2">
    <source>
        <dbReference type="EMBL" id="GBN11054.1"/>
    </source>
</evidence>
<dbReference type="AlphaFoldDB" id="A0A4Y2L991"/>
<dbReference type="Proteomes" id="UP000499080">
    <property type="component" value="Unassembled WGS sequence"/>
</dbReference>
<feature type="region of interest" description="Disordered" evidence="1">
    <location>
        <begin position="45"/>
        <end position="75"/>
    </location>
</feature>
<dbReference type="EMBL" id="BGPR01117829">
    <property type="protein sequence ID" value="GBN11054.1"/>
    <property type="molecule type" value="Genomic_DNA"/>
</dbReference>
<name>A0A4Y2L991_ARAVE</name>
<feature type="compositionally biased region" description="Polar residues" evidence="1">
    <location>
        <begin position="50"/>
        <end position="65"/>
    </location>
</feature>
<comment type="caution">
    <text evidence="2">The sequence shown here is derived from an EMBL/GenBank/DDBJ whole genome shotgun (WGS) entry which is preliminary data.</text>
</comment>